<dbReference type="OrthoDB" id="1726046at2759"/>
<protein>
    <recommendedName>
        <fullName evidence="4">Mitochondrial protein</fullName>
    </recommendedName>
</protein>
<proteinExistence type="predicted"/>
<dbReference type="EMBL" id="QJKJ01004478">
    <property type="protein sequence ID" value="RDX93994.1"/>
    <property type="molecule type" value="Genomic_DNA"/>
</dbReference>
<keyword evidence="1" id="KW-0472">Membrane</keyword>
<name>A0A371GTX7_MUCPR</name>
<reference evidence="2" key="1">
    <citation type="submission" date="2018-05" db="EMBL/GenBank/DDBJ databases">
        <title>Draft genome of Mucuna pruriens seed.</title>
        <authorList>
            <person name="Nnadi N.E."/>
            <person name="Vos R."/>
            <person name="Hasami M.H."/>
            <person name="Devisetty U.K."/>
            <person name="Aguiy J.C."/>
        </authorList>
    </citation>
    <scope>NUCLEOTIDE SEQUENCE [LARGE SCALE GENOMIC DNA]</scope>
    <source>
        <strain evidence="2">JCA_2017</strain>
    </source>
</reference>
<comment type="caution">
    <text evidence="2">The sequence shown here is derived from an EMBL/GenBank/DDBJ whole genome shotgun (WGS) entry which is preliminary data.</text>
</comment>
<dbReference type="AlphaFoldDB" id="A0A371GTX7"/>
<keyword evidence="3" id="KW-1185">Reference proteome</keyword>
<feature type="non-terminal residue" evidence="2">
    <location>
        <position position="1"/>
    </location>
</feature>
<evidence type="ECO:0008006" key="4">
    <source>
        <dbReference type="Google" id="ProtNLM"/>
    </source>
</evidence>
<evidence type="ECO:0000313" key="2">
    <source>
        <dbReference type="EMBL" id="RDX93994.1"/>
    </source>
</evidence>
<evidence type="ECO:0000256" key="1">
    <source>
        <dbReference type="SAM" id="Phobius"/>
    </source>
</evidence>
<accession>A0A371GTX7</accession>
<organism evidence="2 3">
    <name type="scientific">Mucuna pruriens</name>
    <name type="common">Velvet bean</name>
    <name type="synonym">Dolichos pruriens</name>
    <dbReference type="NCBI Taxonomy" id="157652"/>
    <lineage>
        <taxon>Eukaryota</taxon>
        <taxon>Viridiplantae</taxon>
        <taxon>Streptophyta</taxon>
        <taxon>Embryophyta</taxon>
        <taxon>Tracheophyta</taxon>
        <taxon>Spermatophyta</taxon>
        <taxon>Magnoliopsida</taxon>
        <taxon>eudicotyledons</taxon>
        <taxon>Gunneridae</taxon>
        <taxon>Pentapetalae</taxon>
        <taxon>rosids</taxon>
        <taxon>fabids</taxon>
        <taxon>Fabales</taxon>
        <taxon>Fabaceae</taxon>
        <taxon>Papilionoideae</taxon>
        <taxon>50 kb inversion clade</taxon>
        <taxon>NPAAA clade</taxon>
        <taxon>indigoferoid/millettioid clade</taxon>
        <taxon>Phaseoleae</taxon>
        <taxon>Mucuna</taxon>
    </lineage>
</organism>
<dbReference type="Proteomes" id="UP000257109">
    <property type="component" value="Unassembled WGS sequence"/>
</dbReference>
<keyword evidence="1" id="KW-0812">Transmembrane</keyword>
<sequence>MLTPIHPTSILILDKTDKKVDQTLYKGMINFLLYLTTFTPDIMFSVLLILVCAIKNMINIE</sequence>
<gene>
    <name evidence="2" type="ORF">CR513_23680</name>
</gene>
<feature type="transmembrane region" description="Helical" evidence="1">
    <location>
        <begin position="31"/>
        <end position="54"/>
    </location>
</feature>
<keyword evidence="1" id="KW-1133">Transmembrane helix</keyword>
<evidence type="ECO:0000313" key="3">
    <source>
        <dbReference type="Proteomes" id="UP000257109"/>
    </source>
</evidence>